<keyword evidence="3" id="KW-0830">Ubiquinone</keyword>
<evidence type="ECO:0000256" key="2">
    <source>
        <dbReference type="ARBA" id="ARBA00022448"/>
    </source>
</evidence>
<organism evidence="5 6">
    <name type="scientific">Halalkalibaculum roseum</name>
    <dbReference type="NCBI Taxonomy" id="2709311"/>
    <lineage>
        <taxon>Bacteria</taxon>
        <taxon>Pseudomonadati</taxon>
        <taxon>Balneolota</taxon>
        <taxon>Balneolia</taxon>
        <taxon>Balneolales</taxon>
        <taxon>Balneolaceae</taxon>
        <taxon>Halalkalibaculum</taxon>
    </lineage>
</organism>
<comment type="similarity">
    <text evidence="1 3">Belongs to the complex I 30 kDa subunit family.</text>
</comment>
<dbReference type="GO" id="GO:0008137">
    <property type="term" value="F:NADH dehydrogenase (ubiquinone) activity"/>
    <property type="evidence" value="ECO:0007669"/>
    <property type="project" value="InterPro"/>
</dbReference>
<dbReference type="EMBL" id="JAALLT010000002">
    <property type="protein sequence ID" value="NGP76208.1"/>
    <property type="molecule type" value="Genomic_DNA"/>
</dbReference>
<proteinExistence type="inferred from homology"/>
<gene>
    <name evidence="3" type="primary">nuoC</name>
    <name evidence="5" type="ORF">G3570_06165</name>
</gene>
<dbReference type="RefSeq" id="WP_165140345.1">
    <property type="nucleotide sequence ID" value="NZ_JAALLT010000002.1"/>
</dbReference>
<comment type="catalytic activity">
    <reaction evidence="3">
        <text>a quinone + NADH + 5 H(+)(in) = a quinol + NAD(+) + 4 H(+)(out)</text>
        <dbReference type="Rhea" id="RHEA:57888"/>
        <dbReference type="ChEBI" id="CHEBI:15378"/>
        <dbReference type="ChEBI" id="CHEBI:24646"/>
        <dbReference type="ChEBI" id="CHEBI:57540"/>
        <dbReference type="ChEBI" id="CHEBI:57945"/>
        <dbReference type="ChEBI" id="CHEBI:132124"/>
    </reaction>
</comment>
<dbReference type="Proteomes" id="UP000473278">
    <property type="component" value="Unassembled WGS sequence"/>
</dbReference>
<dbReference type="GO" id="GO:0050136">
    <property type="term" value="F:NADH dehydrogenase (quinone) (non-electrogenic) activity"/>
    <property type="evidence" value="ECO:0007669"/>
    <property type="project" value="UniProtKB-UniRule"/>
</dbReference>
<feature type="domain" description="NADH:ubiquinone oxidoreductase 30kDa subunit" evidence="4">
    <location>
        <begin position="36"/>
        <end position="153"/>
    </location>
</feature>
<keyword evidence="6" id="KW-1185">Reference proteome</keyword>
<keyword evidence="3" id="KW-1003">Cell membrane</keyword>
<name>A0A6M1SVR8_9BACT</name>
<keyword evidence="3" id="KW-0472">Membrane</keyword>
<evidence type="ECO:0000256" key="1">
    <source>
        <dbReference type="ARBA" id="ARBA00007569"/>
    </source>
</evidence>
<comment type="caution">
    <text evidence="5">The sequence shown here is derived from an EMBL/GenBank/DDBJ whole genome shotgun (WGS) entry which is preliminary data.</text>
</comment>
<dbReference type="GO" id="GO:0048038">
    <property type="term" value="F:quinone binding"/>
    <property type="evidence" value="ECO:0007669"/>
    <property type="project" value="UniProtKB-KW"/>
</dbReference>
<reference evidence="5 6" key="1">
    <citation type="submission" date="2020-02" db="EMBL/GenBank/DDBJ databases">
        <title>Balneolaceae bacterium YR4-1, complete genome.</title>
        <authorList>
            <person name="Li Y."/>
            <person name="Wu S."/>
        </authorList>
    </citation>
    <scope>NUCLEOTIDE SEQUENCE [LARGE SCALE GENOMIC DNA]</scope>
    <source>
        <strain evidence="5 6">YR4-1</strain>
    </source>
</reference>
<evidence type="ECO:0000256" key="3">
    <source>
        <dbReference type="HAMAP-Rule" id="MF_01357"/>
    </source>
</evidence>
<dbReference type="Gene3D" id="3.30.460.80">
    <property type="entry name" value="NADH:ubiquinone oxidoreductase, 30kDa subunit"/>
    <property type="match status" value="1"/>
</dbReference>
<evidence type="ECO:0000259" key="4">
    <source>
        <dbReference type="Pfam" id="PF00329"/>
    </source>
</evidence>
<keyword evidence="2 3" id="KW-0813">Transport</keyword>
<comment type="subcellular location">
    <subcellularLocation>
        <location evidence="3">Cell membrane</location>
        <topology evidence="3">Peripheral membrane protein</topology>
        <orientation evidence="3">Cytoplasmic side</orientation>
    </subcellularLocation>
</comment>
<sequence length="170" mass="19648">MALELSEKHQEVIDKLSEAFPDSFIEAYQSSGDTFVRVEADAIVDICSFLKKECHFSYLGDVFGADNFTSKQRFEVVYNMVSLKDQIRLFVKVHLEESNPVIQSVTGVWKSANWPEREVYDMFGIQFTGHPDMRRIFMPQDFDYYPMRKEFPLLGIPGSIELPNTTPDTE</sequence>
<comment type="function">
    <text evidence="3">NDH-1 shuttles electrons from NADH, via FMN and iron-sulfur (Fe-S) centers, to quinones in the respiratory chain. The immediate electron acceptor for the enzyme in this species is believed to be ubiquinone. Couples the redox reaction to proton translocation (for every two electrons transferred, four hydrogen ions are translocated across the cytoplasmic membrane), and thus conserves the redox energy in a proton gradient.</text>
</comment>
<keyword evidence="3" id="KW-0520">NAD</keyword>
<evidence type="ECO:0000313" key="6">
    <source>
        <dbReference type="Proteomes" id="UP000473278"/>
    </source>
</evidence>
<dbReference type="InterPro" id="IPR001268">
    <property type="entry name" value="NADH_UbQ_OxRdtase_30kDa_su"/>
</dbReference>
<protein>
    <recommendedName>
        <fullName evidence="3">NADH-quinone oxidoreductase subunit C</fullName>
        <ecNumber evidence="3">7.1.1.-</ecNumber>
    </recommendedName>
    <alternativeName>
        <fullName evidence="3">NADH dehydrogenase I subunit C</fullName>
    </alternativeName>
    <alternativeName>
        <fullName evidence="3">NDH-1 subunit C</fullName>
    </alternativeName>
</protein>
<dbReference type="InterPro" id="IPR010218">
    <property type="entry name" value="NADH_DH_suC"/>
</dbReference>
<dbReference type="SUPFAM" id="SSF143243">
    <property type="entry name" value="Nqo5-like"/>
    <property type="match status" value="1"/>
</dbReference>
<dbReference type="HAMAP" id="MF_01357">
    <property type="entry name" value="NDH1_NuoC"/>
    <property type="match status" value="1"/>
</dbReference>
<dbReference type="AlphaFoldDB" id="A0A6M1SVR8"/>
<dbReference type="InterPro" id="IPR037232">
    <property type="entry name" value="NADH_quin_OxRdtase_su_C/D-like"/>
</dbReference>
<dbReference type="NCBIfam" id="TIGR01961">
    <property type="entry name" value="NuoC_fam"/>
    <property type="match status" value="1"/>
</dbReference>
<dbReference type="GO" id="GO:0005886">
    <property type="term" value="C:plasma membrane"/>
    <property type="evidence" value="ECO:0007669"/>
    <property type="project" value="UniProtKB-SubCell"/>
</dbReference>
<dbReference type="PANTHER" id="PTHR10884">
    <property type="entry name" value="NADH DEHYDROGENASE UBIQUINONE IRON-SULFUR PROTEIN 3"/>
    <property type="match status" value="1"/>
</dbReference>
<dbReference type="Pfam" id="PF00329">
    <property type="entry name" value="Complex1_30kDa"/>
    <property type="match status" value="1"/>
</dbReference>
<comment type="subunit">
    <text evidence="3">NDH-1 is composed of 14 different subunits. Subunits NuoB, C, D, E, F, and G constitute the peripheral sector of the complex.</text>
</comment>
<accession>A0A6M1SVR8</accession>
<evidence type="ECO:0000313" key="5">
    <source>
        <dbReference type="EMBL" id="NGP76208.1"/>
    </source>
</evidence>
<dbReference type="PANTHER" id="PTHR10884:SF14">
    <property type="entry name" value="NADH DEHYDROGENASE [UBIQUINONE] IRON-SULFUR PROTEIN 3, MITOCHONDRIAL"/>
    <property type="match status" value="1"/>
</dbReference>
<keyword evidence="3" id="KW-1278">Translocase</keyword>
<keyword evidence="3" id="KW-0874">Quinone</keyword>
<dbReference type="EC" id="7.1.1.-" evidence="3"/>